<evidence type="ECO:0000256" key="1">
    <source>
        <dbReference type="SAM" id="SignalP"/>
    </source>
</evidence>
<feature type="chain" id="PRO_5007857040" description="Secreted protein" evidence="1">
    <location>
        <begin position="22"/>
        <end position="79"/>
    </location>
</feature>
<organism evidence="2 3">
    <name type="scientific">Laetiporus sulphureus 93-53</name>
    <dbReference type="NCBI Taxonomy" id="1314785"/>
    <lineage>
        <taxon>Eukaryota</taxon>
        <taxon>Fungi</taxon>
        <taxon>Dikarya</taxon>
        <taxon>Basidiomycota</taxon>
        <taxon>Agaricomycotina</taxon>
        <taxon>Agaricomycetes</taxon>
        <taxon>Polyporales</taxon>
        <taxon>Laetiporus</taxon>
    </lineage>
</organism>
<keyword evidence="3" id="KW-1185">Reference proteome</keyword>
<accession>A0A165E7Q3</accession>
<dbReference type="Proteomes" id="UP000076871">
    <property type="component" value="Unassembled WGS sequence"/>
</dbReference>
<dbReference type="EMBL" id="KV427624">
    <property type="protein sequence ID" value="KZT06400.1"/>
    <property type="molecule type" value="Genomic_DNA"/>
</dbReference>
<reference evidence="2 3" key="1">
    <citation type="journal article" date="2016" name="Mol. Biol. Evol.">
        <title>Comparative Genomics of Early-Diverging Mushroom-Forming Fungi Provides Insights into the Origins of Lignocellulose Decay Capabilities.</title>
        <authorList>
            <person name="Nagy L.G."/>
            <person name="Riley R."/>
            <person name="Tritt A."/>
            <person name="Adam C."/>
            <person name="Daum C."/>
            <person name="Floudas D."/>
            <person name="Sun H."/>
            <person name="Yadav J.S."/>
            <person name="Pangilinan J."/>
            <person name="Larsson K.H."/>
            <person name="Matsuura K."/>
            <person name="Barry K."/>
            <person name="Labutti K."/>
            <person name="Kuo R."/>
            <person name="Ohm R.A."/>
            <person name="Bhattacharya S.S."/>
            <person name="Shirouzu T."/>
            <person name="Yoshinaga Y."/>
            <person name="Martin F.M."/>
            <person name="Grigoriev I.V."/>
            <person name="Hibbett D.S."/>
        </authorList>
    </citation>
    <scope>NUCLEOTIDE SEQUENCE [LARGE SCALE GENOMIC DNA]</scope>
    <source>
        <strain evidence="2 3">93-53</strain>
    </source>
</reference>
<proteinExistence type="predicted"/>
<dbReference type="GeneID" id="63825930"/>
<protein>
    <recommendedName>
        <fullName evidence="4">Secreted protein</fullName>
    </recommendedName>
</protein>
<dbReference type="RefSeq" id="XP_040764140.1">
    <property type="nucleotide sequence ID" value="XM_040908901.1"/>
</dbReference>
<dbReference type="AlphaFoldDB" id="A0A165E7Q3"/>
<sequence length="79" mass="8399">MRCALPFSWPWLCTVTAVASATLSGIARADLCANGPVWAMTTVPSVQLFVSGRGHCCLLGALGRDWQLGSRASAPSRHR</sequence>
<evidence type="ECO:0000313" key="3">
    <source>
        <dbReference type="Proteomes" id="UP000076871"/>
    </source>
</evidence>
<name>A0A165E7Q3_9APHY</name>
<evidence type="ECO:0008006" key="4">
    <source>
        <dbReference type="Google" id="ProtNLM"/>
    </source>
</evidence>
<dbReference type="InParanoid" id="A0A165E7Q3"/>
<gene>
    <name evidence="2" type="ORF">LAESUDRAFT_725838</name>
</gene>
<feature type="signal peptide" evidence="1">
    <location>
        <begin position="1"/>
        <end position="21"/>
    </location>
</feature>
<keyword evidence="1" id="KW-0732">Signal</keyword>
<evidence type="ECO:0000313" key="2">
    <source>
        <dbReference type="EMBL" id="KZT06400.1"/>
    </source>
</evidence>